<evidence type="ECO:0000313" key="1">
    <source>
        <dbReference type="EMBL" id="ALM74026.1"/>
    </source>
</evidence>
<sequence length="261" mass="30895">MEILLGTVPIHEFIQAIKKAIGVDTRTVEKWLSIFYEYGLISFYIFAPNSGLNVMRLIPIEKIVEDIRNLIINYRGDYRENNNSQLIKRKIRTIQVAISKMGLVGFKYKFVEYLYQKCEEYWEYIKNNNYEVFDNEILKILLRYIVKYARPSTIVFLFNKMLELNLDNPFTILKGKYRGKDVIVRGYRFKLSKATTNKGDIEVVMFIAQDYQGNSVPIFKGIDKKHWIILENIKKSNEIIIRKILPELNNKYHLEIIKAET</sequence>
<reference evidence="1 2" key="1">
    <citation type="journal article" date="2016" name="Genome Announc.">
        <title>Complete genome sequence of the hyperthermophilic and piezophilic archaeon Thermococcus barophilus Ch5, capable of growth at the expense of hydrogenogenesis from carbon monoxide and formate.</title>
        <authorList>
            <person name="Oger P."/>
            <person name="Sokolova T.G."/>
            <person name="Kozhevnikova D.A."/>
            <person name="Taranov E.A."/>
            <person name="Vannier P."/>
            <person name="Lee H.S."/>
            <person name="Kwon K.K."/>
            <person name="Kang S.G."/>
            <person name="Lee J.H."/>
            <person name="Bonch-Osmolovskaya E.A."/>
            <person name="Lebedinsky A.V."/>
        </authorList>
    </citation>
    <scope>NUCLEOTIDE SEQUENCE [LARGE SCALE GENOMIC DNA]</scope>
    <source>
        <strain evidence="2">Ch5</strain>
    </source>
</reference>
<gene>
    <name evidence="1" type="ORF">TBCH5v1_0046</name>
</gene>
<dbReference type="GeneID" id="26135344"/>
<organism evidence="1 2">
    <name type="scientific">Thermococcus barophilus</name>
    <dbReference type="NCBI Taxonomy" id="55802"/>
    <lineage>
        <taxon>Archaea</taxon>
        <taxon>Methanobacteriati</taxon>
        <taxon>Methanobacteriota</taxon>
        <taxon>Thermococci</taxon>
        <taxon>Thermococcales</taxon>
        <taxon>Thermococcaceae</taxon>
        <taxon>Thermococcus</taxon>
    </lineage>
</organism>
<protein>
    <submittedName>
        <fullName evidence="1">Uncharacterized protein</fullName>
    </submittedName>
</protein>
<dbReference type="Proteomes" id="UP000066042">
    <property type="component" value="Chromosome"/>
</dbReference>
<dbReference type="PATRIC" id="fig|55802.8.peg.44"/>
<dbReference type="AlphaFoldDB" id="A0A0S1X8A3"/>
<proteinExistence type="predicted"/>
<dbReference type="RefSeq" id="WP_056933064.1">
    <property type="nucleotide sequence ID" value="NZ_CP013050.1"/>
</dbReference>
<evidence type="ECO:0000313" key="2">
    <source>
        <dbReference type="Proteomes" id="UP000066042"/>
    </source>
</evidence>
<dbReference type="EMBL" id="CP013050">
    <property type="protein sequence ID" value="ALM74026.1"/>
    <property type="molecule type" value="Genomic_DNA"/>
</dbReference>
<accession>A0A0S1X8A3</accession>
<name>A0A0S1X8A3_THEBA</name>